<comment type="caution">
    <text evidence="11">The sequence shown here is derived from an EMBL/GenBank/DDBJ whole genome shotgun (WGS) entry which is preliminary data.</text>
</comment>
<evidence type="ECO:0000256" key="7">
    <source>
        <dbReference type="ARBA" id="ARBA00023242"/>
    </source>
</evidence>
<dbReference type="CDD" id="cd00086">
    <property type="entry name" value="homeodomain"/>
    <property type="match status" value="1"/>
</dbReference>
<evidence type="ECO:0000256" key="6">
    <source>
        <dbReference type="ARBA" id="ARBA00023163"/>
    </source>
</evidence>
<evidence type="ECO:0000256" key="1">
    <source>
        <dbReference type="ARBA" id="ARBA00004123"/>
    </source>
</evidence>
<evidence type="ECO:0000256" key="5">
    <source>
        <dbReference type="ARBA" id="ARBA00023155"/>
    </source>
</evidence>
<keyword evidence="12" id="KW-1185">Reference proteome</keyword>
<dbReference type="InterPro" id="IPR008422">
    <property type="entry name" value="KN_HD"/>
</dbReference>
<evidence type="ECO:0000256" key="4">
    <source>
        <dbReference type="ARBA" id="ARBA00023125"/>
    </source>
</evidence>
<keyword evidence="4 8" id="KW-0238">DNA-binding</keyword>
<protein>
    <recommendedName>
        <fullName evidence="10">Homeobox domain-containing protein</fullName>
    </recommendedName>
</protein>
<dbReference type="SMART" id="SM00574">
    <property type="entry name" value="POX"/>
    <property type="match status" value="1"/>
</dbReference>
<dbReference type="InterPro" id="IPR050224">
    <property type="entry name" value="TALE_homeobox"/>
</dbReference>
<dbReference type="GO" id="GO:0005634">
    <property type="term" value="C:nucleus"/>
    <property type="evidence" value="ECO:0007669"/>
    <property type="project" value="UniProtKB-SubCell"/>
</dbReference>
<feature type="compositionally biased region" description="Basic and acidic residues" evidence="9">
    <location>
        <begin position="246"/>
        <end position="258"/>
    </location>
</feature>
<organism evidence="11 12">
    <name type="scientific">Ilex paraguariensis</name>
    <name type="common">yerba mate</name>
    <dbReference type="NCBI Taxonomy" id="185542"/>
    <lineage>
        <taxon>Eukaryota</taxon>
        <taxon>Viridiplantae</taxon>
        <taxon>Streptophyta</taxon>
        <taxon>Embryophyta</taxon>
        <taxon>Tracheophyta</taxon>
        <taxon>Spermatophyta</taxon>
        <taxon>Magnoliopsida</taxon>
        <taxon>eudicotyledons</taxon>
        <taxon>Gunneridae</taxon>
        <taxon>Pentapetalae</taxon>
        <taxon>asterids</taxon>
        <taxon>campanulids</taxon>
        <taxon>Aquifoliales</taxon>
        <taxon>Aquifoliaceae</taxon>
        <taxon>Ilex</taxon>
    </lineage>
</organism>
<dbReference type="SUPFAM" id="SSF46689">
    <property type="entry name" value="Homeodomain-like"/>
    <property type="match status" value="1"/>
</dbReference>
<evidence type="ECO:0000256" key="8">
    <source>
        <dbReference type="PROSITE-ProRule" id="PRU00108"/>
    </source>
</evidence>
<dbReference type="Gene3D" id="1.10.10.60">
    <property type="entry name" value="Homeodomain-like"/>
    <property type="match status" value="1"/>
</dbReference>
<sequence>MATYYQSLSNQRDVLPSLYLQDQKLAAYHESLHLPGNKMDPHLASTAASHEMFSGNYLGIPSGGSRNEMVFSTQEGDPGSMQSIGGNTNITTGVSNDNCVSQGYQMVSRTLGMLDHEQNMHFQELSLTMGTQISSAGHVPSIQDQFTGPGLSSLLSSHVPDTGEDCLDFSGGMRCATKVGALNNPLSSVSTKDMCSDHLYERSSVPCAILNSEYLKAAQQLLDEVLNVQKALKQPESEKHHKFHKFGLDGSKETDDTSKSCSVLPLENAMTSNPQRSTTNSPHGHSPTEQQDLLSKMTKLLSMLDEVDRRYNQYYHQMQTVVSSFEMVAGFGAAKPYTALALQTISRQFRCVRDALSQQIRVTRQRLGEVDATSNSQGGGLSQLRYVDQQLRQRRALQQIGMMQHSWRPQRGLPDSSVSILRAWLFEHFLHPYPKDSEKIMLARQTGLNRNQVANWFINARVRLWKPMIEEMYKEEFGDSEADAKSSPEQAAKAKEESWATEHREEELQVRVTSSAADYKPDFILDVGIKECTTRDCGVMKLPGDKRPNKDDHSFCSDQTTPPDHCGDGSLMSGAATSDTFGFPFSNQESLALGLRHNKNDPLLTSGGMQLQGVDTAESEVGVDKAEFPFLDPVNQQHRFDNPHLVYDFVA</sequence>
<keyword evidence="5 8" id="KW-0371">Homeobox</keyword>
<feature type="region of interest" description="Disordered" evidence="9">
    <location>
        <begin position="479"/>
        <end position="506"/>
    </location>
</feature>
<evidence type="ECO:0000259" key="10">
    <source>
        <dbReference type="PROSITE" id="PS50071"/>
    </source>
</evidence>
<name>A0ABC8UAD0_9AQUA</name>
<dbReference type="PANTHER" id="PTHR11850">
    <property type="entry name" value="HOMEOBOX PROTEIN TRANSCRIPTION FACTORS"/>
    <property type="match status" value="1"/>
</dbReference>
<evidence type="ECO:0000313" key="11">
    <source>
        <dbReference type="EMBL" id="CAK9178481.1"/>
    </source>
</evidence>
<feature type="compositionally biased region" description="Polar residues" evidence="9">
    <location>
        <begin position="269"/>
        <end position="291"/>
    </location>
</feature>
<reference evidence="11 12" key="1">
    <citation type="submission" date="2024-02" db="EMBL/GenBank/DDBJ databases">
        <authorList>
            <person name="Vignale AGUSTIN F."/>
            <person name="Sosa J E."/>
            <person name="Modenutti C."/>
        </authorList>
    </citation>
    <scope>NUCLEOTIDE SEQUENCE [LARGE SCALE GENOMIC DNA]</scope>
</reference>
<feature type="domain" description="Homeobox" evidence="10">
    <location>
        <begin position="404"/>
        <end position="467"/>
    </location>
</feature>
<feature type="DNA-binding region" description="Homeobox" evidence="8">
    <location>
        <begin position="406"/>
        <end position="468"/>
    </location>
</feature>
<dbReference type="AlphaFoldDB" id="A0ABC8UAD0"/>
<accession>A0ABC8UAD0</accession>
<keyword evidence="6" id="KW-0804">Transcription</keyword>
<dbReference type="InterPro" id="IPR009057">
    <property type="entry name" value="Homeodomain-like_sf"/>
</dbReference>
<evidence type="ECO:0000256" key="3">
    <source>
        <dbReference type="ARBA" id="ARBA00023015"/>
    </source>
</evidence>
<proteinExistence type="inferred from homology"/>
<evidence type="ECO:0000256" key="9">
    <source>
        <dbReference type="SAM" id="MobiDB-lite"/>
    </source>
</evidence>
<comment type="subcellular location">
    <subcellularLocation>
        <location evidence="1 8">Nucleus</location>
    </subcellularLocation>
</comment>
<dbReference type="GO" id="GO:0003677">
    <property type="term" value="F:DNA binding"/>
    <property type="evidence" value="ECO:0007669"/>
    <property type="project" value="UniProtKB-UniRule"/>
</dbReference>
<dbReference type="Pfam" id="PF07526">
    <property type="entry name" value="POX"/>
    <property type="match status" value="1"/>
</dbReference>
<dbReference type="EMBL" id="CAUOFW020007279">
    <property type="protein sequence ID" value="CAK9178481.1"/>
    <property type="molecule type" value="Genomic_DNA"/>
</dbReference>
<dbReference type="Pfam" id="PF05920">
    <property type="entry name" value="Homeobox_KN"/>
    <property type="match status" value="1"/>
</dbReference>
<evidence type="ECO:0000313" key="12">
    <source>
        <dbReference type="Proteomes" id="UP001642360"/>
    </source>
</evidence>
<dbReference type="PROSITE" id="PS50071">
    <property type="entry name" value="HOMEOBOX_2"/>
    <property type="match status" value="1"/>
</dbReference>
<comment type="similarity">
    <text evidence="2">Belongs to the TALE/BELL homeobox family.</text>
</comment>
<keyword evidence="3" id="KW-0805">Transcription regulation</keyword>
<keyword evidence="7 8" id="KW-0539">Nucleus</keyword>
<dbReference type="Proteomes" id="UP001642360">
    <property type="component" value="Unassembled WGS sequence"/>
</dbReference>
<dbReference type="SMART" id="SM00389">
    <property type="entry name" value="HOX"/>
    <property type="match status" value="1"/>
</dbReference>
<gene>
    <name evidence="11" type="ORF">ILEXP_LOCUS48395</name>
</gene>
<evidence type="ECO:0000256" key="2">
    <source>
        <dbReference type="ARBA" id="ARBA00006454"/>
    </source>
</evidence>
<dbReference type="InterPro" id="IPR001356">
    <property type="entry name" value="HD"/>
</dbReference>
<dbReference type="InterPro" id="IPR006563">
    <property type="entry name" value="POX_dom"/>
</dbReference>
<feature type="region of interest" description="Disordered" evidence="9">
    <location>
        <begin position="239"/>
        <end position="291"/>
    </location>
</feature>